<dbReference type="PROSITE" id="PS50106">
    <property type="entry name" value="PDZ"/>
    <property type="match status" value="1"/>
</dbReference>
<keyword evidence="2 10" id="KW-0812">Transmembrane</keyword>
<dbReference type="PANTHER" id="PTHR23119:SF51">
    <property type="entry name" value="DISKS LARGE 1 TUMOR SUPPRESSOR PROTEIN"/>
    <property type="match status" value="1"/>
</dbReference>
<evidence type="ECO:0000256" key="7">
    <source>
        <dbReference type="ARBA" id="ARBA00063547"/>
    </source>
</evidence>
<dbReference type="Pfam" id="PF00595">
    <property type="entry name" value="PDZ"/>
    <property type="match status" value="1"/>
</dbReference>
<feature type="domain" description="PDZ" evidence="11">
    <location>
        <begin position="13"/>
        <end position="100"/>
    </location>
</feature>
<organism evidence="12 13">
    <name type="scientific">Gouania willdenowi</name>
    <name type="common">Blunt-snouted clingfish</name>
    <name type="synonym">Lepadogaster willdenowi</name>
    <dbReference type="NCBI Taxonomy" id="441366"/>
    <lineage>
        <taxon>Eukaryota</taxon>
        <taxon>Metazoa</taxon>
        <taxon>Chordata</taxon>
        <taxon>Craniata</taxon>
        <taxon>Vertebrata</taxon>
        <taxon>Euteleostomi</taxon>
        <taxon>Actinopterygii</taxon>
        <taxon>Neopterygii</taxon>
        <taxon>Teleostei</taxon>
        <taxon>Neoteleostei</taxon>
        <taxon>Acanthomorphata</taxon>
        <taxon>Ovalentaria</taxon>
        <taxon>Blenniimorphae</taxon>
        <taxon>Blenniiformes</taxon>
        <taxon>Gobiesocoidei</taxon>
        <taxon>Gobiesocidae</taxon>
        <taxon>Gobiesocinae</taxon>
        <taxon>Gouania</taxon>
    </lineage>
</organism>
<dbReference type="GO" id="GO:0016323">
    <property type="term" value="C:basolateral plasma membrane"/>
    <property type="evidence" value="ECO:0007669"/>
    <property type="project" value="TreeGrafter"/>
</dbReference>
<proteinExistence type="predicted"/>
<dbReference type="SMART" id="SM00228">
    <property type="entry name" value="PDZ"/>
    <property type="match status" value="1"/>
</dbReference>
<evidence type="ECO:0000313" key="13">
    <source>
        <dbReference type="Proteomes" id="UP000694680"/>
    </source>
</evidence>
<reference evidence="12" key="1">
    <citation type="submission" date="2020-06" db="EMBL/GenBank/DDBJ databases">
        <authorList>
            <consortium name="Wellcome Sanger Institute Data Sharing"/>
        </authorList>
    </citation>
    <scope>NUCLEOTIDE SEQUENCE [LARGE SCALE GENOMIC DNA]</scope>
</reference>
<keyword evidence="4 10" id="KW-1133">Transmembrane helix</keyword>
<comment type="subcellular location">
    <subcellularLocation>
        <location evidence="1">Mitochondrion outer membrane</location>
    </subcellularLocation>
</comment>
<evidence type="ECO:0000256" key="8">
    <source>
        <dbReference type="ARBA" id="ARBA00070337"/>
    </source>
</evidence>
<dbReference type="GeneID" id="114456411"/>
<dbReference type="RefSeq" id="XP_028293942.1">
    <property type="nucleotide sequence ID" value="XM_028438141.1"/>
</dbReference>
<dbReference type="InterPro" id="IPR036034">
    <property type="entry name" value="PDZ_sf"/>
</dbReference>
<dbReference type="GO" id="GO:0019901">
    <property type="term" value="F:protein kinase binding"/>
    <property type="evidence" value="ECO:0007669"/>
    <property type="project" value="TreeGrafter"/>
</dbReference>
<reference evidence="12" key="2">
    <citation type="submission" date="2025-08" db="UniProtKB">
        <authorList>
            <consortium name="Ensembl"/>
        </authorList>
    </citation>
    <scope>IDENTIFICATION</scope>
</reference>
<dbReference type="Proteomes" id="UP000694680">
    <property type="component" value="Chromosome 22"/>
</dbReference>
<dbReference type="SUPFAM" id="SSF50156">
    <property type="entry name" value="PDZ domain-like"/>
    <property type="match status" value="1"/>
</dbReference>
<dbReference type="GO" id="GO:0045197">
    <property type="term" value="P:establishment or maintenance of epithelial cell apical/basal polarity"/>
    <property type="evidence" value="ECO:0007669"/>
    <property type="project" value="TreeGrafter"/>
</dbReference>
<keyword evidence="5" id="KW-0496">Mitochondrion</keyword>
<keyword evidence="3" id="KW-1000">Mitochondrion outer membrane</keyword>
<dbReference type="Ensembl" id="ENSGWIT00000019180.1">
    <property type="protein sequence ID" value="ENSGWIP00000017379.1"/>
    <property type="gene ID" value="ENSGWIG00000009672.1"/>
</dbReference>
<dbReference type="FunFam" id="2.30.42.10:FF:000161">
    <property type="entry name" value="Synaptojanin-2-binding protein"/>
    <property type="match status" value="1"/>
</dbReference>
<dbReference type="Gene3D" id="2.30.42.10">
    <property type="match status" value="1"/>
</dbReference>
<evidence type="ECO:0000256" key="3">
    <source>
        <dbReference type="ARBA" id="ARBA00022787"/>
    </source>
</evidence>
<dbReference type="GO" id="GO:0097120">
    <property type="term" value="P:receptor localization to synapse"/>
    <property type="evidence" value="ECO:0007669"/>
    <property type="project" value="TreeGrafter"/>
</dbReference>
<keyword evidence="13" id="KW-1185">Reference proteome</keyword>
<evidence type="ECO:0000256" key="10">
    <source>
        <dbReference type="SAM" id="Phobius"/>
    </source>
</evidence>
<evidence type="ECO:0000256" key="2">
    <source>
        <dbReference type="ARBA" id="ARBA00022692"/>
    </source>
</evidence>
<reference evidence="12" key="3">
    <citation type="submission" date="2025-09" db="UniProtKB">
        <authorList>
            <consortium name="Ensembl"/>
        </authorList>
    </citation>
    <scope>IDENTIFICATION</scope>
</reference>
<dbReference type="CTD" id="55333"/>
<evidence type="ECO:0000256" key="9">
    <source>
        <dbReference type="ARBA" id="ARBA00075222"/>
    </source>
</evidence>
<gene>
    <name evidence="12" type="primary">synj2bp</name>
</gene>
<evidence type="ECO:0000256" key="1">
    <source>
        <dbReference type="ARBA" id="ARBA00004294"/>
    </source>
</evidence>
<dbReference type="InterPro" id="IPR001478">
    <property type="entry name" value="PDZ"/>
</dbReference>
<dbReference type="GO" id="GO:0098609">
    <property type="term" value="P:cell-cell adhesion"/>
    <property type="evidence" value="ECO:0007669"/>
    <property type="project" value="TreeGrafter"/>
</dbReference>
<dbReference type="OrthoDB" id="123971at2759"/>
<feature type="transmembrane region" description="Helical" evidence="10">
    <location>
        <begin position="118"/>
        <end position="138"/>
    </location>
</feature>
<evidence type="ECO:0000313" key="12">
    <source>
        <dbReference type="Ensembl" id="ENSGWIP00000017379.1"/>
    </source>
</evidence>
<dbReference type="GO" id="GO:0030054">
    <property type="term" value="C:cell junction"/>
    <property type="evidence" value="ECO:0007669"/>
    <property type="project" value="TreeGrafter"/>
</dbReference>
<dbReference type="AlphaFoldDB" id="A0A8C5E7I0"/>
<dbReference type="InterPro" id="IPR050614">
    <property type="entry name" value="Synaptic_Scaffolding_LAP-MAGUK"/>
</dbReference>
<accession>A0A8C5E7I0</accession>
<comment type="subunit">
    <text evidence="7">Binds (via the PDZ domain) to isoform 2A of SYNJ2 (via the unique motif in the C-terminus). Interacts (via C-terminus) with RALBP1. Interacts (via PDZ domain) with ACVR2A (via C-terminus) and ACVR2B (via C-terminus). Forms a ternary complex with ACVR2A and RALBP1. Interacts with MAPK12. Interacts with DLL1; enhances DLL1 protein stability, and promotes notch signaling in endothelial cells.</text>
</comment>
<sequence>MNGSVASSERVVDIKLRRGPAGLGFNIVGGLDQQYVENDSGIYVSKIKGDGAAGLDGQLQEGDKILAINGVVLENRTHKDAVELFRAAGENVELRVSKKLLHHMNGSTDSQADHPSTLSYQEVLLLLAGAVVIFAFIYRGSSRRSHF</sequence>
<name>A0A8C5E7I0_GOUWI</name>
<evidence type="ECO:0000256" key="5">
    <source>
        <dbReference type="ARBA" id="ARBA00023128"/>
    </source>
</evidence>
<dbReference type="GO" id="GO:0005741">
    <property type="term" value="C:mitochondrial outer membrane"/>
    <property type="evidence" value="ECO:0007669"/>
    <property type="project" value="UniProtKB-SubCell"/>
</dbReference>
<evidence type="ECO:0000256" key="6">
    <source>
        <dbReference type="ARBA" id="ARBA00023136"/>
    </source>
</evidence>
<protein>
    <recommendedName>
        <fullName evidence="8">Synaptojanin-2-binding protein</fullName>
    </recommendedName>
    <alternativeName>
        <fullName evidence="9">Mitochondrial outer membrane protein 25</fullName>
    </alternativeName>
</protein>
<dbReference type="PANTHER" id="PTHR23119">
    <property type="entry name" value="DISCS LARGE"/>
    <property type="match status" value="1"/>
</dbReference>
<evidence type="ECO:0000259" key="11">
    <source>
        <dbReference type="PROSITE" id="PS50106"/>
    </source>
</evidence>
<keyword evidence="6 10" id="KW-0472">Membrane</keyword>
<evidence type="ECO:0000256" key="4">
    <source>
        <dbReference type="ARBA" id="ARBA00022989"/>
    </source>
</evidence>
<dbReference type="GO" id="GO:0043113">
    <property type="term" value="P:receptor clustering"/>
    <property type="evidence" value="ECO:0007669"/>
    <property type="project" value="TreeGrafter"/>
</dbReference>